<dbReference type="InterPro" id="IPR005627">
    <property type="entry name" value="CutC-like"/>
</dbReference>
<dbReference type="InterPro" id="IPR036822">
    <property type="entry name" value="CutC-like_dom_sf"/>
</dbReference>
<dbReference type="GO" id="GO:0005507">
    <property type="term" value="F:copper ion binding"/>
    <property type="evidence" value="ECO:0007669"/>
    <property type="project" value="TreeGrafter"/>
</dbReference>
<evidence type="ECO:0000256" key="3">
    <source>
        <dbReference type="SAM" id="MobiDB-lite"/>
    </source>
</evidence>
<dbReference type="HAMAP" id="MF_00795">
    <property type="entry name" value="CutC"/>
    <property type="match status" value="1"/>
</dbReference>
<evidence type="ECO:0000256" key="2">
    <source>
        <dbReference type="HAMAP-Rule" id="MF_00795"/>
    </source>
</evidence>
<dbReference type="Pfam" id="PF03932">
    <property type="entry name" value="CutC"/>
    <property type="match status" value="1"/>
</dbReference>
<keyword evidence="5" id="KW-1185">Reference proteome</keyword>
<organism evidence="4 5">
    <name type="scientific">Bacteroides luti</name>
    <dbReference type="NCBI Taxonomy" id="1297750"/>
    <lineage>
        <taxon>Bacteria</taxon>
        <taxon>Pseudomonadati</taxon>
        <taxon>Bacteroidota</taxon>
        <taxon>Bacteroidia</taxon>
        <taxon>Bacteroidales</taxon>
        <taxon>Bacteroidaceae</taxon>
        <taxon>Bacteroides</taxon>
    </lineage>
</organism>
<evidence type="ECO:0000256" key="1">
    <source>
        <dbReference type="ARBA" id="ARBA00007768"/>
    </source>
</evidence>
<dbReference type="EMBL" id="FQTV01000024">
    <property type="protein sequence ID" value="SHG11076.1"/>
    <property type="molecule type" value="Genomic_DNA"/>
</dbReference>
<dbReference type="Proteomes" id="UP000184509">
    <property type="component" value="Unassembled WGS sequence"/>
</dbReference>
<feature type="compositionally biased region" description="Basic and acidic residues" evidence="3">
    <location>
        <begin position="230"/>
        <end position="240"/>
    </location>
</feature>
<dbReference type="SUPFAM" id="SSF110395">
    <property type="entry name" value="CutC-like"/>
    <property type="match status" value="1"/>
</dbReference>
<dbReference type="Gene3D" id="3.20.20.380">
    <property type="entry name" value="Copper homeostasis (CutC) domain"/>
    <property type="match status" value="1"/>
</dbReference>
<comment type="subcellular location">
    <subcellularLocation>
        <location evidence="2">Cytoplasm</location>
    </subcellularLocation>
</comment>
<dbReference type="GO" id="GO:0005737">
    <property type="term" value="C:cytoplasm"/>
    <property type="evidence" value="ECO:0007669"/>
    <property type="project" value="UniProtKB-SubCell"/>
</dbReference>
<proteinExistence type="inferred from homology"/>
<name>A0A1M5H5A2_9BACE</name>
<dbReference type="PANTHER" id="PTHR12598:SF0">
    <property type="entry name" value="COPPER HOMEOSTASIS PROTEIN CUTC HOMOLOG"/>
    <property type="match status" value="1"/>
</dbReference>
<keyword evidence="2" id="KW-0963">Cytoplasm</keyword>
<dbReference type="PANTHER" id="PTHR12598">
    <property type="entry name" value="COPPER HOMEOSTASIS PROTEIN CUTC"/>
    <property type="match status" value="1"/>
</dbReference>
<reference evidence="4 5" key="1">
    <citation type="submission" date="2016-11" db="EMBL/GenBank/DDBJ databases">
        <authorList>
            <person name="Jaros S."/>
            <person name="Januszkiewicz K."/>
            <person name="Wedrychowicz H."/>
        </authorList>
    </citation>
    <scope>NUCLEOTIDE SEQUENCE [LARGE SCALE GENOMIC DNA]</scope>
    <source>
        <strain evidence="4 5">DSM 26991</strain>
    </source>
</reference>
<protein>
    <recommendedName>
        <fullName evidence="2">PF03932 family protein CutC</fullName>
    </recommendedName>
</protein>
<evidence type="ECO:0000313" key="4">
    <source>
        <dbReference type="EMBL" id="SHG11076.1"/>
    </source>
</evidence>
<accession>A0A1M5H5A2</accession>
<evidence type="ECO:0000313" key="5">
    <source>
        <dbReference type="Proteomes" id="UP000184509"/>
    </source>
</evidence>
<dbReference type="AlphaFoldDB" id="A0A1M5H5A2"/>
<comment type="caution">
    <text evidence="2">Once thought to be involved in copper homeostasis, experiments in E.coli have shown this is not the case.</text>
</comment>
<sequence>MKEIKIEICANSVASCVEAQKGGAKRVELCAGIPEGGTTPSQGTIAVTRELLEIPIHVIIRPRAGDFLYSLEEIRVMERDIAVAKDCGANGVVIGCLTAEGEIDQRVTERLVKCANGMSVTFHRAFDMCIDPMKALEEIINLGCNRILTSGQMPTAEAGIPLLKELVEKAAGRIIILPGCGINEKNILKIAQETGANEFHLSARENIASGMTYRNPKVSMGGTVQVDEYAEPRTSAERVRQTLNSLNIQ</sequence>
<dbReference type="RefSeq" id="WP_073404151.1">
    <property type="nucleotide sequence ID" value="NZ_FQTV01000024.1"/>
</dbReference>
<dbReference type="FunFam" id="3.20.20.380:FF:000001">
    <property type="entry name" value="Copper homeostasis protein CutC"/>
    <property type="match status" value="1"/>
</dbReference>
<feature type="region of interest" description="Disordered" evidence="3">
    <location>
        <begin position="230"/>
        <end position="249"/>
    </location>
</feature>
<gene>
    <name evidence="2" type="primary">cutC</name>
    <name evidence="4" type="ORF">SAMN05444405_1248</name>
</gene>
<dbReference type="STRING" id="1297750.SAMN05444405_1248"/>
<dbReference type="OrthoDB" id="9815677at2"/>
<comment type="similarity">
    <text evidence="1 2">Belongs to the CutC family.</text>
</comment>